<comment type="caution">
    <text evidence="2">The sequence shown here is derived from an EMBL/GenBank/DDBJ whole genome shotgun (WGS) entry which is preliminary data.</text>
</comment>
<dbReference type="EMBL" id="WNNK01000012">
    <property type="protein sequence ID" value="MUF05792.1"/>
    <property type="molecule type" value="Genomic_DNA"/>
</dbReference>
<dbReference type="InterPro" id="IPR056110">
    <property type="entry name" value="DUF7693"/>
</dbReference>
<organism evidence="2 3">
    <name type="scientific">Pseudomonas spelaei</name>
    <dbReference type="NCBI Taxonomy" id="1055469"/>
    <lineage>
        <taxon>Bacteria</taxon>
        <taxon>Pseudomonadati</taxon>
        <taxon>Pseudomonadota</taxon>
        <taxon>Gammaproteobacteria</taxon>
        <taxon>Pseudomonadales</taxon>
        <taxon>Pseudomonadaceae</taxon>
        <taxon>Pseudomonas</taxon>
    </lineage>
</organism>
<reference evidence="2 3" key="1">
    <citation type="submission" date="2019-11" db="EMBL/GenBank/DDBJ databases">
        <title>Pseudomonas karstica sp. nov. and Pseudomonas spelaei sp. nov. from karst caves.</title>
        <authorList>
            <person name="Zeman M."/>
        </authorList>
    </citation>
    <scope>NUCLEOTIDE SEQUENCE [LARGE SCALE GENOMIC DNA]</scope>
    <source>
        <strain evidence="2 3">CCM 7893</strain>
    </source>
</reference>
<protein>
    <recommendedName>
        <fullName evidence="1">DUF7693 domain-containing protein</fullName>
    </recommendedName>
</protein>
<accession>A0A6I3WF95</accession>
<evidence type="ECO:0000259" key="1">
    <source>
        <dbReference type="Pfam" id="PF24745"/>
    </source>
</evidence>
<evidence type="ECO:0000313" key="2">
    <source>
        <dbReference type="EMBL" id="MUF05792.1"/>
    </source>
</evidence>
<name>A0A6I3WF95_9PSED</name>
<dbReference type="Pfam" id="PF24745">
    <property type="entry name" value="DUF7693"/>
    <property type="match status" value="1"/>
</dbReference>
<dbReference type="Proteomes" id="UP000438196">
    <property type="component" value="Unassembled WGS sequence"/>
</dbReference>
<sequence length="112" mass="11988">MTKSTTTVSAREAYQVLKDVALDTRTLQHPPTVSNGETTVVKVDDWEITLLTSNGVLIGCPSCVAPDGRTGHWHRFGTDPVSLLSAWEQARIEATLPTAALGENRLGTSAKA</sequence>
<dbReference type="RefSeq" id="WP_155584049.1">
    <property type="nucleotide sequence ID" value="NZ_JBHSTH010000017.1"/>
</dbReference>
<proteinExistence type="predicted"/>
<evidence type="ECO:0000313" key="3">
    <source>
        <dbReference type="Proteomes" id="UP000438196"/>
    </source>
</evidence>
<dbReference type="AlphaFoldDB" id="A0A6I3WF95"/>
<gene>
    <name evidence="2" type="ORF">GNF76_15670</name>
</gene>
<keyword evidence="3" id="KW-1185">Reference proteome</keyword>
<feature type="domain" description="DUF7693" evidence="1">
    <location>
        <begin position="8"/>
        <end position="96"/>
    </location>
</feature>
<dbReference type="OrthoDB" id="7000909at2"/>